<proteinExistence type="predicted"/>
<protein>
    <submittedName>
        <fullName evidence="1">Uncharacterized protein LOC107482567</fullName>
    </submittedName>
</protein>
<dbReference type="AlphaFoldDB" id="A0A2P2JAK2"/>
<dbReference type="EMBL" id="GGEC01009943">
    <property type="protein sequence ID" value="MBW90426.1"/>
    <property type="molecule type" value="Transcribed_RNA"/>
</dbReference>
<dbReference type="EMBL" id="GGEC01009944">
    <property type="protein sequence ID" value="MBW90427.1"/>
    <property type="molecule type" value="Transcribed_RNA"/>
</dbReference>
<sequence>MDAVQRLLRHGPNLWGCRMDREKDEGSRTGGANGSYFAVLEGVTEMLREKCWQVLLMAEGCMFLCSTLLERMFAVPYHVSLTDLASRTAKVFKTGV</sequence>
<reference evidence="2" key="1">
    <citation type="submission" date="2018-02" db="EMBL/GenBank/DDBJ databases">
        <title>Rhizophora mucronata_Transcriptome.</title>
        <authorList>
            <person name="Meera S.P."/>
            <person name="Sreeshan A."/>
            <person name="Augustine A."/>
        </authorList>
    </citation>
    <scope>NUCLEOTIDE SEQUENCE</scope>
    <source>
        <tissue evidence="2">Leaf</tissue>
    </source>
</reference>
<evidence type="ECO:0000313" key="1">
    <source>
        <dbReference type="EMBL" id="MBW90426.1"/>
    </source>
</evidence>
<accession>A0A2P2JAK2</accession>
<name>A0A2P2JAK2_RHIMU</name>
<organism evidence="2">
    <name type="scientific">Rhizophora mucronata</name>
    <name type="common">Asiatic mangrove</name>
    <dbReference type="NCBI Taxonomy" id="61149"/>
    <lineage>
        <taxon>Eukaryota</taxon>
        <taxon>Viridiplantae</taxon>
        <taxon>Streptophyta</taxon>
        <taxon>Embryophyta</taxon>
        <taxon>Tracheophyta</taxon>
        <taxon>Spermatophyta</taxon>
        <taxon>Magnoliopsida</taxon>
        <taxon>eudicotyledons</taxon>
        <taxon>Gunneridae</taxon>
        <taxon>Pentapetalae</taxon>
        <taxon>rosids</taxon>
        <taxon>fabids</taxon>
        <taxon>Malpighiales</taxon>
        <taxon>Rhizophoraceae</taxon>
        <taxon>Rhizophora</taxon>
    </lineage>
</organism>
<evidence type="ECO:0000313" key="2">
    <source>
        <dbReference type="EMBL" id="MBW90427.1"/>
    </source>
</evidence>